<dbReference type="EMBL" id="BMLW01000003">
    <property type="protein sequence ID" value="GGP08994.1"/>
    <property type="molecule type" value="Genomic_DNA"/>
</dbReference>
<evidence type="ECO:0000313" key="3">
    <source>
        <dbReference type="Proteomes" id="UP000641206"/>
    </source>
</evidence>
<sequence length="158" mass="18794">MNTNDLIIINFEEVRRRSEKVWRAIPEEKLQWRPDENAFSCAEMIRHVVEGEFLYHQILVGRGSKALNNISNPFETRPFTTVDDELAFVQLYRDEFMKYIKTIRAIDLEKIEIDRSDVGYVRKLGDMLLRIAYHESVHTGQLLNYMRTMGVERPKIWD</sequence>
<evidence type="ECO:0000259" key="1">
    <source>
        <dbReference type="Pfam" id="PF12867"/>
    </source>
</evidence>
<accession>A0ABQ2NSL9</accession>
<comment type="caution">
    <text evidence="2">The sequence shown here is derived from an EMBL/GenBank/DDBJ whole genome shotgun (WGS) entry which is preliminary data.</text>
</comment>
<dbReference type="SUPFAM" id="SSF109854">
    <property type="entry name" value="DinB/YfiT-like putative metalloenzymes"/>
    <property type="match status" value="1"/>
</dbReference>
<name>A0ABQ2NSL9_9BACI</name>
<proteinExistence type="predicted"/>
<keyword evidence="3" id="KW-1185">Reference proteome</keyword>
<evidence type="ECO:0000313" key="2">
    <source>
        <dbReference type="EMBL" id="GGP08994.1"/>
    </source>
</evidence>
<dbReference type="Gene3D" id="1.20.120.450">
    <property type="entry name" value="dinb family like domain"/>
    <property type="match status" value="1"/>
</dbReference>
<dbReference type="Pfam" id="PF12867">
    <property type="entry name" value="DinB_2"/>
    <property type="match status" value="1"/>
</dbReference>
<dbReference type="RefSeq" id="WP_188733481.1">
    <property type="nucleotide sequence ID" value="NZ_BMLW01000003.1"/>
</dbReference>
<reference evidence="3" key="1">
    <citation type="journal article" date="2019" name="Int. J. Syst. Evol. Microbiol.">
        <title>The Global Catalogue of Microorganisms (GCM) 10K type strain sequencing project: providing services to taxonomists for standard genome sequencing and annotation.</title>
        <authorList>
            <consortium name="The Broad Institute Genomics Platform"/>
            <consortium name="The Broad Institute Genome Sequencing Center for Infectious Disease"/>
            <person name="Wu L."/>
            <person name="Ma J."/>
        </authorList>
    </citation>
    <scope>NUCLEOTIDE SEQUENCE [LARGE SCALE GENOMIC DNA]</scope>
    <source>
        <strain evidence="3">CGMCC 1.7693</strain>
    </source>
</reference>
<dbReference type="InterPro" id="IPR034660">
    <property type="entry name" value="DinB/YfiT-like"/>
</dbReference>
<gene>
    <name evidence="2" type="ORF">GCM10011346_11270</name>
</gene>
<organism evidence="2 3">
    <name type="scientific">Oceanobacillus neutriphilus</name>
    <dbReference type="NCBI Taxonomy" id="531815"/>
    <lineage>
        <taxon>Bacteria</taxon>
        <taxon>Bacillati</taxon>
        <taxon>Bacillota</taxon>
        <taxon>Bacilli</taxon>
        <taxon>Bacillales</taxon>
        <taxon>Bacillaceae</taxon>
        <taxon>Oceanobacillus</taxon>
    </lineage>
</organism>
<feature type="domain" description="DinB-like" evidence="1">
    <location>
        <begin position="11"/>
        <end position="142"/>
    </location>
</feature>
<dbReference type="InterPro" id="IPR024775">
    <property type="entry name" value="DinB-like"/>
</dbReference>
<protein>
    <recommendedName>
        <fullName evidence="1">DinB-like domain-containing protein</fullName>
    </recommendedName>
</protein>
<dbReference type="Proteomes" id="UP000641206">
    <property type="component" value="Unassembled WGS sequence"/>
</dbReference>